<dbReference type="KEGG" id="aact:ACT75_02245"/>
<dbReference type="eggNOG" id="ENOG502Z8VU">
    <property type="taxonomic scope" value="Bacteria"/>
</dbReference>
<dbReference type="NCBIfam" id="TIGR02564">
    <property type="entry name" value="cas_Csy1"/>
    <property type="match status" value="1"/>
</dbReference>
<evidence type="ECO:0000313" key="4">
    <source>
        <dbReference type="Proteomes" id="UP000226080"/>
    </source>
</evidence>
<gene>
    <name evidence="2" type="primary">csy1</name>
    <name evidence="1" type="ORF">ACT75_02245</name>
    <name evidence="2" type="ORF">CQR80_01745</name>
</gene>
<dbReference type="Proteomes" id="UP000226080">
    <property type="component" value="Unassembled WGS sequence"/>
</dbReference>
<sequence>MITKTTVVKAIQQFLVDQNLKKSGTDRKKLENASLSESEKEALLKKIAEYDEKYRFDVWVENAATVMAKQLYFGTHISRGIHSSSKGDNVNFQSDLTLSDTLVGSQSIPKLELDANGNAAALPLAGFFNIIVDEEKNTTLKELLLNDDSCLEGCFADDPELSKQYKICFQNALKGDLTKPRTDERNKQLLWANNFDSGKNAYICLIPLYPSSLTSHFYHKINQLRYSDYNKQSSSNRYKKDVSQLPYVSLQNIGVTVLGGTKPQNVSQLTSNQGGRNYLLPSLPPIFKSQEKIRLTQKQTTIFNRRLAYACREGLNMLYEVVEAEKNIYPERDKRKLALELIAHTVLMQAKYIQNNSPTGWSKDYHLNEYQKYWLDPHRAELDGEDNFRHNIEQNHWTAEIIRQFALWVNACLKWRFKSIQQDFTTPEYNQWCREMEKAIAAQARLSQ</sequence>
<dbReference type="EMBL" id="PCGW01000002">
    <property type="protein sequence ID" value="PHO21468.1"/>
    <property type="molecule type" value="Genomic_DNA"/>
</dbReference>
<proteinExistence type="predicted"/>
<name>A0A142FYE0_AGGAC</name>
<dbReference type="InterPro" id="IPR013397">
    <property type="entry name" value="CRISPR-assoc_prot_Csy1"/>
</dbReference>
<dbReference type="EMBL" id="CP012959">
    <property type="protein sequence ID" value="AMQ93420.1"/>
    <property type="molecule type" value="Genomic_DNA"/>
</dbReference>
<dbReference type="AlphaFoldDB" id="A0A142FYE0"/>
<reference evidence="2 4" key="2">
    <citation type="submission" date="2017-10" db="EMBL/GenBank/DDBJ databases">
        <title>Draft genome sequences of Aggregatibacter actinomycetemcomitans strains 310a and 310b.</title>
        <authorList>
            <person name="May A.C."/>
            <person name="Ohta H."/>
            <person name="Maeda H."/>
            <person name="Kokeguchi S."/>
            <person name="Cugini C."/>
        </authorList>
    </citation>
    <scope>NUCLEOTIDE SEQUENCE [LARGE SCALE GENOMIC DNA]</scope>
    <source>
        <strain evidence="2 4">310b</strain>
    </source>
</reference>
<organism evidence="1 3">
    <name type="scientific">Aggregatibacter actinomycetemcomitans</name>
    <name type="common">Actinobacillus actinomycetemcomitans</name>
    <name type="synonym">Haemophilus actinomycetemcomitans</name>
    <dbReference type="NCBI Taxonomy" id="714"/>
    <lineage>
        <taxon>Bacteria</taxon>
        <taxon>Pseudomonadati</taxon>
        <taxon>Pseudomonadota</taxon>
        <taxon>Gammaproteobacteria</taxon>
        <taxon>Pasteurellales</taxon>
        <taxon>Pasteurellaceae</taxon>
        <taxon>Aggregatibacter</taxon>
    </lineage>
</organism>
<dbReference type="Pfam" id="PF09611">
    <property type="entry name" value="Cas_Csy1"/>
    <property type="match status" value="1"/>
</dbReference>
<evidence type="ECO:0000313" key="2">
    <source>
        <dbReference type="EMBL" id="PHO21468.1"/>
    </source>
</evidence>
<protein>
    <submittedName>
        <fullName evidence="1">Type I-F CRISPR-associated protein Csy1</fullName>
    </submittedName>
</protein>
<evidence type="ECO:0000313" key="3">
    <source>
        <dbReference type="Proteomes" id="UP000072236"/>
    </source>
</evidence>
<evidence type="ECO:0000313" key="1">
    <source>
        <dbReference type="EMBL" id="AMQ93420.1"/>
    </source>
</evidence>
<dbReference type="OrthoDB" id="9815616at2"/>
<keyword evidence="4" id="KW-1185">Reference proteome</keyword>
<dbReference type="RefSeq" id="WP_005540027.1">
    <property type="nucleotide sequence ID" value="NZ_CP012959.1"/>
</dbReference>
<dbReference type="Proteomes" id="UP000072236">
    <property type="component" value="Chromosome"/>
</dbReference>
<reference evidence="1 3" key="1">
    <citation type="submission" date="2015-10" db="EMBL/GenBank/DDBJ databases">
        <title>Tn-seq of a polymicrobial infection.</title>
        <authorList>
            <person name="Stacy A."/>
            <person name="Rumbaugh K.P."/>
            <person name="Whiteley M."/>
        </authorList>
    </citation>
    <scope>NUCLEOTIDE SEQUENCE [LARGE SCALE GENOMIC DNA]</scope>
    <source>
        <strain evidence="1 3">624</strain>
    </source>
</reference>
<accession>A0A142FYE0</accession>